<dbReference type="AlphaFoldDB" id="A0A139H8Q1"/>
<reference evidence="2 3" key="1">
    <citation type="submission" date="2015-07" db="EMBL/GenBank/DDBJ databases">
        <title>Comparative genomics of the Sigatoka disease complex on banana suggests a link between parallel evolutionary changes in Pseudocercospora fijiensis and Pseudocercospora eumusae and increased virulence on the banana host.</title>
        <authorList>
            <person name="Chang T.-C."/>
            <person name="Salvucci A."/>
            <person name="Crous P.W."/>
            <person name="Stergiopoulos I."/>
        </authorList>
    </citation>
    <scope>NUCLEOTIDE SEQUENCE [LARGE SCALE GENOMIC DNA]</scope>
    <source>
        <strain evidence="2 3">CBS 114824</strain>
    </source>
</reference>
<accession>A0A139H8Q1</accession>
<dbReference type="STRING" id="321146.A0A139H8Q1"/>
<dbReference type="OrthoDB" id="2157530at2759"/>
<dbReference type="EMBL" id="LFZN01000105">
    <property type="protein sequence ID" value="KXS98830.1"/>
    <property type="molecule type" value="Genomic_DNA"/>
</dbReference>
<organism evidence="2 3">
    <name type="scientific">Pseudocercospora eumusae</name>
    <dbReference type="NCBI Taxonomy" id="321146"/>
    <lineage>
        <taxon>Eukaryota</taxon>
        <taxon>Fungi</taxon>
        <taxon>Dikarya</taxon>
        <taxon>Ascomycota</taxon>
        <taxon>Pezizomycotina</taxon>
        <taxon>Dothideomycetes</taxon>
        <taxon>Dothideomycetidae</taxon>
        <taxon>Mycosphaerellales</taxon>
        <taxon>Mycosphaerellaceae</taxon>
        <taxon>Pseudocercospora</taxon>
    </lineage>
</organism>
<dbReference type="PANTHER" id="PTHR24148:SF73">
    <property type="entry name" value="HET DOMAIN PROTEIN (AFU_ORTHOLOGUE AFUA_8G01020)"/>
    <property type="match status" value="1"/>
</dbReference>
<sequence length="633" mass="71377">MASSSFHQYTRADSWSKLSPSSDFYYRPSAEILAGGYRIASVLPGRHDDSIQCRIQEVSLKDTSVRFVALSYCWNSTTAEDIIWVDGRPLKVTSNLYAALRNARATTTVVNLWIDQICVDQQNIIDRNEQVGKMGAIFRAASGVIVWLGQEGHGTAAAMELPKRVRHYWPSLAQNPGELTDSSKTPPECPVWGEGAWPAFIMLLTRPWFRRLWIIQEIVCARDIVVTCGNATAFWDDFVQLVQIIEARHHPSSRASQTLGSGKTAAQYIGFMEELRAITEQGTKQAVKDYANEESMVPYVLTAAKDCEATDHRDKLFAFHHIVRLWNRPDYGMDIAMLYKLFATQYLQRIAYAISEYSCDEVTLSRRQMDFICSAGICNQQLQLPSWTPDWSLPWKAQPLWLDNTCYNAGGSEIKGIAPVTELDADGTPSFRLPLTVKLFDKVLAVGSEGLKIIDIGPQALAEALRAWLFQSMSLLHVHRRRPSVHNEQHVAIARTITADQDRGKKLSVEDVVKRYDALLEFLRRSDDDTSPVNREELLEEERLHLAFANFLRGRVFFITEKGHFGLAQEGLIYGDSIAVVQGAPIPLMMRPMACSGPRSNDYRLLCEAFVLGIMDGEAWQDQHILVEEVQLV</sequence>
<dbReference type="PANTHER" id="PTHR24148">
    <property type="entry name" value="ANKYRIN REPEAT DOMAIN-CONTAINING PROTEIN 39 HOMOLOG-RELATED"/>
    <property type="match status" value="1"/>
</dbReference>
<dbReference type="Pfam" id="PF26639">
    <property type="entry name" value="Het-6_barrel"/>
    <property type="match status" value="1"/>
</dbReference>
<dbReference type="InterPro" id="IPR010730">
    <property type="entry name" value="HET"/>
</dbReference>
<dbReference type="Proteomes" id="UP000070133">
    <property type="component" value="Unassembled WGS sequence"/>
</dbReference>
<dbReference type="Pfam" id="PF06985">
    <property type="entry name" value="HET"/>
    <property type="match status" value="1"/>
</dbReference>
<feature type="domain" description="Heterokaryon incompatibility" evidence="1">
    <location>
        <begin position="67"/>
        <end position="217"/>
    </location>
</feature>
<protein>
    <recommendedName>
        <fullName evidence="1">Heterokaryon incompatibility domain-containing protein</fullName>
    </recommendedName>
</protein>
<dbReference type="InterPro" id="IPR052895">
    <property type="entry name" value="HetReg/Transcr_Mod"/>
</dbReference>
<evidence type="ECO:0000259" key="1">
    <source>
        <dbReference type="Pfam" id="PF06985"/>
    </source>
</evidence>
<dbReference type="EMBL" id="LFZN01000105">
    <property type="protein sequence ID" value="KXS98829.1"/>
    <property type="molecule type" value="Genomic_DNA"/>
</dbReference>
<evidence type="ECO:0000313" key="3">
    <source>
        <dbReference type="Proteomes" id="UP000070133"/>
    </source>
</evidence>
<comment type="caution">
    <text evidence="2">The sequence shown here is derived from an EMBL/GenBank/DDBJ whole genome shotgun (WGS) entry which is preliminary data.</text>
</comment>
<keyword evidence="3" id="KW-1185">Reference proteome</keyword>
<evidence type="ECO:0000313" key="2">
    <source>
        <dbReference type="EMBL" id="KXS98830.1"/>
    </source>
</evidence>
<name>A0A139H8Q1_9PEZI</name>
<proteinExistence type="predicted"/>
<gene>
    <name evidence="2" type="ORF">AC578_2039</name>
</gene>